<proteinExistence type="predicted"/>
<evidence type="ECO:0000256" key="1">
    <source>
        <dbReference type="SAM" id="MobiDB-lite"/>
    </source>
</evidence>
<dbReference type="Proteomes" id="UP001085076">
    <property type="component" value="Miscellaneous, Linkage group lg09"/>
</dbReference>
<organism evidence="2 3">
    <name type="scientific">Dioscorea zingiberensis</name>
    <dbReference type="NCBI Taxonomy" id="325984"/>
    <lineage>
        <taxon>Eukaryota</taxon>
        <taxon>Viridiplantae</taxon>
        <taxon>Streptophyta</taxon>
        <taxon>Embryophyta</taxon>
        <taxon>Tracheophyta</taxon>
        <taxon>Spermatophyta</taxon>
        <taxon>Magnoliopsida</taxon>
        <taxon>Liliopsida</taxon>
        <taxon>Dioscoreales</taxon>
        <taxon>Dioscoreaceae</taxon>
        <taxon>Dioscorea</taxon>
    </lineage>
</organism>
<dbReference type="AlphaFoldDB" id="A0A9D5H4P6"/>
<evidence type="ECO:0000313" key="3">
    <source>
        <dbReference type="Proteomes" id="UP001085076"/>
    </source>
</evidence>
<feature type="region of interest" description="Disordered" evidence="1">
    <location>
        <begin position="54"/>
        <end position="112"/>
    </location>
</feature>
<reference evidence="2" key="1">
    <citation type="submission" date="2021-03" db="EMBL/GenBank/DDBJ databases">
        <authorList>
            <person name="Li Z."/>
            <person name="Yang C."/>
        </authorList>
    </citation>
    <scope>NUCLEOTIDE SEQUENCE</scope>
    <source>
        <strain evidence="2">Dzin_1.0</strain>
        <tissue evidence="2">Leaf</tissue>
    </source>
</reference>
<dbReference type="EMBL" id="JAGGNH010000009">
    <property type="protein sequence ID" value="KAJ0963151.1"/>
    <property type="molecule type" value="Genomic_DNA"/>
</dbReference>
<name>A0A9D5H4P6_9LILI</name>
<comment type="caution">
    <text evidence="2">The sequence shown here is derived from an EMBL/GenBank/DDBJ whole genome shotgun (WGS) entry which is preliminary data.</text>
</comment>
<feature type="compositionally biased region" description="Basic and acidic residues" evidence="1">
    <location>
        <begin position="61"/>
        <end position="71"/>
    </location>
</feature>
<evidence type="ECO:0000313" key="2">
    <source>
        <dbReference type="EMBL" id="KAJ0963151.1"/>
    </source>
</evidence>
<protein>
    <submittedName>
        <fullName evidence="2">Uncharacterized protein</fullName>
    </submittedName>
</protein>
<accession>A0A9D5H4P6</accession>
<sequence length="188" mass="20846">MQFNKEYKVARDKPFPLFLKIHELAGSSTATGQYAGHTACGEYTDTPIVEVQESTDSTGDAAEKHVEKHTETGQQTDMNACSKDYASGSSKRKPVRNSSTARTKKRSQEQTQEVVEKLVDLSTRRSIIGEELKSKDDMCSYSDCVDQLKTLPDITDEELFIAGKLVIFIFLNGDSLRQTSPLGRGETV</sequence>
<reference evidence="2" key="2">
    <citation type="journal article" date="2022" name="Hortic Res">
        <title>The genome of Dioscorea zingiberensis sheds light on the biosynthesis, origin and evolution of the medicinally important diosgenin saponins.</title>
        <authorList>
            <person name="Li Y."/>
            <person name="Tan C."/>
            <person name="Li Z."/>
            <person name="Guo J."/>
            <person name="Li S."/>
            <person name="Chen X."/>
            <person name="Wang C."/>
            <person name="Dai X."/>
            <person name="Yang H."/>
            <person name="Song W."/>
            <person name="Hou L."/>
            <person name="Xu J."/>
            <person name="Tong Z."/>
            <person name="Xu A."/>
            <person name="Yuan X."/>
            <person name="Wang W."/>
            <person name="Yang Q."/>
            <person name="Chen L."/>
            <person name="Sun Z."/>
            <person name="Wang K."/>
            <person name="Pan B."/>
            <person name="Chen J."/>
            <person name="Bao Y."/>
            <person name="Liu F."/>
            <person name="Qi X."/>
            <person name="Gang D.R."/>
            <person name="Wen J."/>
            <person name="Li J."/>
        </authorList>
    </citation>
    <scope>NUCLEOTIDE SEQUENCE</scope>
    <source>
        <strain evidence="2">Dzin_1.0</strain>
    </source>
</reference>
<keyword evidence="3" id="KW-1185">Reference proteome</keyword>
<gene>
    <name evidence="2" type="ORF">J5N97_028273</name>
</gene>